<evidence type="ECO:0000259" key="2">
    <source>
        <dbReference type="Pfam" id="PF00487"/>
    </source>
</evidence>
<keyword evidence="4" id="KW-1185">Reference proteome</keyword>
<keyword evidence="1" id="KW-0812">Transmembrane</keyword>
<sequence>MTFRYGWMNRVYEVILFLQTGIPPFAWTLHHNLGHHKHYLDPALDPAAWQESDGRVMNRIKYDFYNAARVYPEIVRIGGSRPKLLKRFLIWTAICLAILGALLWHAPLATLVVIILPMPIMLVGLLDNTYQQHQGLDMRTDATASRNTTNRFYNLVSWNLGYHTAHHKHPSVHWSKLPKLHQQMRNSIPDELVCDSVFLSACGKQQPGTAIGGHRRKRLLDAQVAYTLEQMKGKALRAHVESNVDYLLEMGSKLRLSDLVSEEMIRATALKYASDMEP</sequence>
<comment type="caution">
    <text evidence="3">The sequence shown here is derived from an EMBL/GenBank/DDBJ whole genome shotgun (WGS) entry which is preliminary data.</text>
</comment>
<organism evidence="3 4">
    <name type="scientific">Durusdinium trenchii</name>
    <dbReference type="NCBI Taxonomy" id="1381693"/>
    <lineage>
        <taxon>Eukaryota</taxon>
        <taxon>Sar</taxon>
        <taxon>Alveolata</taxon>
        <taxon>Dinophyceae</taxon>
        <taxon>Suessiales</taxon>
        <taxon>Symbiodiniaceae</taxon>
        <taxon>Durusdinium</taxon>
    </lineage>
</organism>
<protein>
    <submittedName>
        <fullName evidence="3">Fatty acid desaturase</fullName>
    </submittedName>
</protein>
<name>A0ABP0P011_9DINO</name>
<keyword evidence="1" id="KW-1133">Transmembrane helix</keyword>
<accession>A0ABP0P011</accession>
<evidence type="ECO:0000256" key="1">
    <source>
        <dbReference type="SAM" id="Phobius"/>
    </source>
</evidence>
<feature type="transmembrane region" description="Helical" evidence="1">
    <location>
        <begin position="88"/>
        <end position="105"/>
    </location>
</feature>
<dbReference type="InterPro" id="IPR005804">
    <property type="entry name" value="FA_desaturase_dom"/>
</dbReference>
<evidence type="ECO:0000313" key="4">
    <source>
        <dbReference type="Proteomes" id="UP001642464"/>
    </source>
</evidence>
<proteinExistence type="predicted"/>
<feature type="domain" description="Fatty acid desaturase" evidence="2">
    <location>
        <begin position="3"/>
        <end position="190"/>
    </location>
</feature>
<dbReference type="Proteomes" id="UP001642464">
    <property type="component" value="Unassembled WGS sequence"/>
</dbReference>
<evidence type="ECO:0000313" key="3">
    <source>
        <dbReference type="EMBL" id="CAK9068958.1"/>
    </source>
</evidence>
<dbReference type="EMBL" id="CAXAMM010031944">
    <property type="protein sequence ID" value="CAK9068958.1"/>
    <property type="molecule type" value="Genomic_DNA"/>
</dbReference>
<feature type="non-terminal residue" evidence="3">
    <location>
        <position position="278"/>
    </location>
</feature>
<dbReference type="Pfam" id="PF00487">
    <property type="entry name" value="FA_desaturase"/>
    <property type="match status" value="1"/>
</dbReference>
<reference evidence="3 4" key="1">
    <citation type="submission" date="2024-02" db="EMBL/GenBank/DDBJ databases">
        <authorList>
            <person name="Chen Y."/>
            <person name="Shah S."/>
            <person name="Dougan E. K."/>
            <person name="Thang M."/>
            <person name="Chan C."/>
        </authorList>
    </citation>
    <scope>NUCLEOTIDE SEQUENCE [LARGE SCALE GENOMIC DNA]</scope>
</reference>
<gene>
    <name evidence="3" type="ORF">SCF082_LOCUS34626</name>
</gene>
<keyword evidence="1" id="KW-0472">Membrane</keyword>